<protein>
    <submittedName>
        <fullName evidence="1">Uncharacterized protein</fullName>
    </submittedName>
</protein>
<evidence type="ECO:0000313" key="1">
    <source>
        <dbReference type="EMBL" id="CSA36856.1"/>
    </source>
</evidence>
<reference evidence="1 2" key="1">
    <citation type="submission" date="2015-07" db="EMBL/GenBank/DDBJ databases">
        <authorList>
            <consortium name="Pathogen Informatics"/>
        </authorList>
    </citation>
    <scope>NUCLEOTIDE SEQUENCE [LARGE SCALE GENOMIC DNA]</scope>
    <source>
        <strain evidence="1 2">A51</strain>
    </source>
</reference>
<sequence length="54" mass="6412">MQHNFTALPLNARRLFEFECTAFLHHIIDGYFTTFEKLSGLFARCTERITQEFV</sequence>
<organism evidence="1 2">
    <name type="scientific">Vibrio cholerae</name>
    <dbReference type="NCBI Taxonomy" id="666"/>
    <lineage>
        <taxon>Bacteria</taxon>
        <taxon>Pseudomonadati</taxon>
        <taxon>Pseudomonadota</taxon>
        <taxon>Gammaproteobacteria</taxon>
        <taxon>Vibrionales</taxon>
        <taxon>Vibrionaceae</taxon>
        <taxon>Vibrio</taxon>
    </lineage>
</organism>
<gene>
    <name evidence="1" type="ORF">ERS013165_01394</name>
</gene>
<evidence type="ECO:0000313" key="2">
    <source>
        <dbReference type="Proteomes" id="UP000044806"/>
    </source>
</evidence>
<accession>A0A655Q085</accession>
<name>A0A655Q085_VIBCL</name>
<proteinExistence type="predicted"/>
<dbReference type="Proteomes" id="UP000044806">
    <property type="component" value="Unassembled WGS sequence"/>
</dbReference>
<dbReference type="AlphaFoldDB" id="A0A655Q085"/>
<dbReference type="EMBL" id="CWOW01000006">
    <property type="protein sequence ID" value="CSA36856.1"/>
    <property type="molecule type" value="Genomic_DNA"/>
</dbReference>